<dbReference type="OrthoDB" id="324294at2"/>
<dbReference type="GO" id="GO:0006015">
    <property type="term" value="P:5-phosphoribose 1-diphosphate biosynthetic process"/>
    <property type="evidence" value="ECO:0007669"/>
    <property type="project" value="TreeGrafter"/>
</dbReference>
<dbReference type="PANTHER" id="PTHR10210">
    <property type="entry name" value="RIBOSE-PHOSPHATE DIPHOSPHOKINASE FAMILY MEMBER"/>
    <property type="match status" value="1"/>
</dbReference>
<dbReference type="GO" id="GO:0004749">
    <property type="term" value="F:ribose phosphate diphosphokinase activity"/>
    <property type="evidence" value="ECO:0007669"/>
    <property type="project" value="UniProtKB-EC"/>
</dbReference>
<evidence type="ECO:0000256" key="2">
    <source>
        <dbReference type="RuleBase" id="RU004324"/>
    </source>
</evidence>
<dbReference type="eggNOG" id="COG0462">
    <property type="taxonomic scope" value="Bacteria"/>
</dbReference>
<dbReference type="EC" id="2.7.6.1" evidence="5"/>
<evidence type="ECO:0000256" key="1">
    <source>
        <dbReference type="ARBA" id="ARBA00022727"/>
    </source>
</evidence>
<dbReference type="Pfam" id="PF00156">
    <property type="entry name" value="Pribosyltran"/>
    <property type="match status" value="1"/>
</dbReference>
<comment type="similarity">
    <text evidence="2">Belongs to the ribose-phosphate pyrophosphokinase family.</text>
</comment>
<feature type="domain" description="Ribose-phosphate pyrophosphokinase N-terminal" evidence="4">
    <location>
        <begin position="18"/>
        <end position="114"/>
    </location>
</feature>
<dbReference type="GO" id="GO:0005737">
    <property type="term" value="C:cytoplasm"/>
    <property type="evidence" value="ECO:0007669"/>
    <property type="project" value="TreeGrafter"/>
</dbReference>
<dbReference type="PANTHER" id="PTHR10210:SF41">
    <property type="entry name" value="RIBOSE-PHOSPHATE PYROPHOSPHOKINASE 1, CHLOROPLASTIC"/>
    <property type="match status" value="1"/>
</dbReference>
<name>D7A7Q7_ANCN5</name>
<evidence type="ECO:0000259" key="3">
    <source>
        <dbReference type="Pfam" id="PF00156"/>
    </source>
</evidence>
<dbReference type="InterPro" id="IPR029057">
    <property type="entry name" value="PRTase-like"/>
</dbReference>
<dbReference type="Proteomes" id="UP000006633">
    <property type="component" value="Chromosome"/>
</dbReference>
<dbReference type="InterPro" id="IPR000836">
    <property type="entry name" value="PRTase_dom"/>
</dbReference>
<reference evidence="5 6" key="1">
    <citation type="journal article" date="2012" name="Stand. Genomic Sci.">
        <title>Complete genome sequence of the facultatively chemolithoautotrophic and methylotrophic alpha Proteobacterium Starkeya novella type strain (ATCC 8093(T)).</title>
        <authorList>
            <person name="Kappler U."/>
            <person name="Davenport K."/>
            <person name="Beatson S."/>
            <person name="Lucas S."/>
            <person name="Lapidus A."/>
            <person name="Copeland A."/>
            <person name="Berry K.W."/>
            <person name="Glavina Del Rio T."/>
            <person name="Hammon N."/>
            <person name="Dalin E."/>
            <person name="Tice H."/>
            <person name="Pitluck S."/>
            <person name="Richardson P."/>
            <person name="Bruce D."/>
            <person name="Goodwin L.A."/>
            <person name="Han C."/>
            <person name="Tapia R."/>
            <person name="Detter J.C."/>
            <person name="Chang Y.J."/>
            <person name="Jeffries C.D."/>
            <person name="Land M."/>
            <person name="Hauser L."/>
            <person name="Kyrpides N.C."/>
            <person name="Goker M."/>
            <person name="Ivanova N."/>
            <person name="Klenk H.P."/>
            <person name="Woyke T."/>
        </authorList>
    </citation>
    <scope>NUCLEOTIDE SEQUENCE [LARGE SCALE GENOMIC DNA]</scope>
    <source>
        <strain evidence="6">ATCC 8093 / DSM 506 / JCM 20403 / CCM 1077 / IAM 12100 / NBRC 12443 / NCIMB 10456</strain>
    </source>
</reference>
<keyword evidence="5" id="KW-0808">Transferase</keyword>
<dbReference type="GO" id="GO:0002189">
    <property type="term" value="C:ribose phosphate diphosphokinase complex"/>
    <property type="evidence" value="ECO:0007669"/>
    <property type="project" value="TreeGrafter"/>
</dbReference>
<dbReference type="EMBL" id="CP002026">
    <property type="protein sequence ID" value="ADH88505.1"/>
    <property type="molecule type" value="Genomic_DNA"/>
</dbReference>
<gene>
    <name evidence="5" type="ordered locus">Snov_1186</name>
</gene>
<evidence type="ECO:0000313" key="6">
    <source>
        <dbReference type="Proteomes" id="UP000006633"/>
    </source>
</evidence>
<dbReference type="InterPro" id="IPR005946">
    <property type="entry name" value="Rib-P_diPkinase"/>
</dbReference>
<dbReference type="Pfam" id="PF13793">
    <property type="entry name" value="Pribosyltran_N"/>
    <property type="match status" value="1"/>
</dbReference>
<dbReference type="Gene3D" id="3.40.50.2020">
    <property type="match status" value="2"/>
</dbReference>
<keyword evidence="6" id="KW-1185">Reference proteome</keyword>
<dbReference type="SMART" id="SM01400">
    <property type="entry name" value="Pribosyltran_N"/>
    <property type="match status" value="1"/>
</dbReference>
<dbReference type="CDD" id="cd06223">
    <property type="entry name" value="PRTases_typeI"/>
    <property type="match status" value="1"/>
</dbReference>
<proteinExistence type="inferred from homology"/>
<sequence>MTSVALQYLPGAGRDAMRLARSMGIAAHEIALHRFPDEEFLVTVGPAAATTIIYSSLDRPNEKLVALLLAVEALRREGAERLVLVAPYMCYMRQDAAFEPGQAISQRAIGKLLADVFDRIVSVNAHLHRVADIQAVFPGGDADDLSAMPAVADTLSSVGYDQGTIVVGPDAESRRWVADLAERLHLDVAVATKVRRGDETVDIGFANDAMFAGRPVLIVDDIVSSGGTLIACAKALARAGASKMDAIIIHALFDEGLVDTFANFGIRSVRSTSSIPHPTNAIALDSVLIAALHRELQGAER</sequence>
<dbReference type="AlphaFoldDB" id="D7A7Q7"/>
<dbReference type="KEGG" id="sno:Snov_1186"/>
<accession>D7A7Q7</accession>
<dbReference type="NCBIfam" id="NF005537">
    <property type="entry name" value="PRK07199.1"/>
    <property type="match status" value="1"/>
</dbReference>
<dbReference type="SUPFAM" id="SSF53271">
    <property type="entry name" value="PRTase-like"/>
    <property type="match status" value="2"/>
</dbReference>
<evidence type="ECO:0000259" key="4">
    <source>
        <dbReference type="Pfam" id="PF13793"/>
    </source>
</evidence>
<dbReference type="GO" id="GO:0000287">
    <property type="term" value="F:magnesium ion binding"/>
    <property type="evidence" value="ECO:0007669"/>
    <property type="project" value="InterPro"/>
</dbReference>
<protein>
    <submittedName>
        <fullName evidence="5">Ribose-phosphate pyrophosphokinase</fullName>
        <ecNumber evidence="5">2.7.6.1</ecNumber>
    </submittedName>
</protein>
<dbReference type="GO" id="GO:0006164">
    <property type="term" value="P:purine nucleotide biosynthetic process"/>
    <property type="evidence" value="ECO:0007669"/>
    <property type="project" value="TreeGrafter"/>
</dbReference>
<dbReference type="NCBIfam" id="TIGR01251">
    <property type="entry name" value="ribP_PPkin"/>
    <property type="match status" value="1"/>
</dbReference>
<feature type="domain" description="Phosphoribosyltransferase" evidence="3">
    <location>
        <begin position="164"/>
        <end position="254"/>
    </location>
</feature>
<dbReference type="RefSeq" id="WP_013166010.1">
    <property type="nucleotide sequence ID" value="NC_014217.1"/>
</dbReference>
<evidence type="ECO:0000313" key="5">
    <source>
        <dbReference type="EMBL" id="ADH88505.1"/>
    </source>
</evidence>
<dbReference type="GO" id="GO:0016301">
    <property type="term" value="F:kinase activity"/>
    <property type="evidence" value="ECO:0007669"/>
    <property type="project" value="UniProtKB-KW"/>
</dbReference>
<dbReference type="STRING" id="639283.Snov_1186"/>
<keyword evidence="1 2" id="KW-0545">Nucleotide biosynthesis</keyword>
<dbReference type="InterPro" id="IPR029099">
    <property type="entry name" value="Pribosyltran_N"/>
</dbReference>
<dbReference type="HOGENOM" id="CLU_033546_2_2_5"/>
<organism evidence="5 6">
    <name type="scientific">Ancylobacter novellus (strain ATCC 8093 / DSM 506 / JCM 20403 / CCM 1077 / IAM 12100 / NBRC 12443 / NCIMB 10456)</name>
    <name type="common">Starkeya novella</name>
    <dbReference type="NCBI Taxonomy" id="639283"/>
    <lineage>
        <taxon>Bacteria</taxon>
        <taxon>Pseudomonadati</taxon>
        <taxon>Pseudomonadota</taxon>
        <taxon>Alphaproteobacteria</taxon>
        <taxon>Hyphomicrobiales</taxon>
        <taxon>Xanthobacteraceae</taxon>
        <taxon>Ancylobacter</taxon>
    </lineage>
</organism>